<dbReference type="SUPFAM" id="SSF52172">
    <property type="entry name" value="CheY-like"/>
    <property type="match status" value="1"/>
</dbReference>
<evidence type="ECO:0000313" key="3">
    <source>
        <dbReference type="EMBL" id="MBF6023273.1"/>
    </source>
</evidence>
<name>A0ABS0B4B9_9GAMM</name>
<dbReference type="Pfam" id="PF00072">
    <property type="entry name" value="Response_reg"/>
    <property type="match status" value="1"/>
</dbReference>
<feature type="modified residue" description="4-aspartylphosphate" evidence="1">
    <location>
        <position position="65"/>
    </location>
</feature>
<proteinExistence type="predicted"/>
<dbReference type="CDD" id="cd17557">
    <property type="entry name" value="REC_Rcp-like"/>
    <property type="match status" value="1"/>
</dbReference>
<dbReference type="EMBL" id="JADLZT010000002">
    <property type="protein sequence ID" value="MBF6023273.1"/>
    <property type="molecule type" value="Genomic_DNA"/>
</dbReference>
<dbReference type="PANTHER" id="PTHR44520:SF1">
    <property type="entry name" value="TWO-COMPONENT SYSTEM REGULATORY PROTEIN"/>
    <property type="match status" value="1"/>
</dbReference>
<evidence type="ECO:0000259" key="2">
    <source>
        <dbReference type="PROSITE" id="PS50110"/>
    </source>
</evidence>
<keyword evidence="4" id="KW-1185">Reference proteome</keyword>
<dbReference type="PROSITE" id="PS50110">
    <property type="entry name" value="RESPONSE_REGULATORY"/>
    <property type="match status" value="1"/>
</dbReference>
<organism evidence="3 4">
    <name type="scientific">Lysobacter niastensis</name>
    <dbReference type="NCBI Taxonomy" id="380629"/>
    <lineage>
        <taxon>Bacteria</taxon>
        <taxon>Pseudomonadati</taxon>
        <taxon>Pseudomonadota</taxon>
        <taxon>Gammaproteobacteria</taxon>
        <taxon>Lysobacterales</taxon>
        <taxon>Lysobacteraceae</taxon>
        <taxon>Lysobacter</taxon>
    </lineage>
</organism>
<evidence type="ECO:0000256" key="1">
    <source>
        <dbReference type="PROSITE-ProRule" id="PRU00169"/>
    </source>
</evidence>
<dbReference type="Proteomes" id="UP001429984">
    <property type="component" value="Unassembled WGS sequence"/>
</dbReference>
<dbReference type="SMART" id="SM00448">
    <property type="entry name" value="REC"/>
    <property type="match status" value="1"/>
</dbReference>
<dbReference type="PANTHER" id="PTHR44520">
    <property type="entry name" value="RESPONSE REGULATOR RCP1-RELATED"/>
    <property type="match status" value="1"/>
</dbReference>
<dbReference type="RefSeq" id="WP_194929864.1">
    <property type="nucleotide sequence ID" value="NZ_JADLZT010000002.1"/>
</dbReference>
<reference evidence="3 4" key="1">
    <citation type="submission" date="2020-11" db="EMBL/GenBank/DDBJ databases">
        <title>Draft Genome Sequence and Secondary Metabolite Biosynthetic Potential of the Lysobacter niastensis Type strain DSM 18481.</title>
        <authorList>
            <person name="Turrini P."/>
            <person name="Artuso I."/>
            <person name="Tescari M."/>
            <person name="Lugli G.A."/>
            <person name="Frangipani E."/>
            <person name="Ventura M."/>
            <person name="Visca P."/>
        </authorList>
    </citation>
    <scope>NUCLEOTIDE SEQUENCE [LARGE SCALE GENOMIC DNA]</scope>
    <source>
        <strain evidence="3 4">DSM 18481</strain>
    </source>
</reference>
<dbReference type="Gene3D" id="3.40.50.2300">
    <property type="match status" value="1"/>
</dbReference>
<gene>
    <name evidence="3" type="ORF">IU514_04430</name>
</gene>
<comment type="caution">
    <text evidence="3">The sequence shown here is derived from an EMBL/GenBank/DDBJ whole genome shotgun (WGS) entry which is preliminary data.</text>
</comment>
<dbReference type="InterPro" id="IPR052893">
    <property type="entry name" value="TCS_response_regulator"/>
</dbReference>
<protein>
    <submittedName>
        <fullName evidence="3">Response regulator</fullName>
    </submittedName>
</protein>
<keyword evidence="1" id="KW-0597">Phosphoprotein</keyword>
<dbReference type="InterPro" id="IPR001789">
    <property type="entry name" value="Sig_transdc_resp-reg_receiver"/>
</dbReference>
<accession>A0ABS0B4B9</accession>
<sequence length="147" mass="16433">MHKEILLVEDNPDDVELTRLAFDEAKIANRLVVVGDGAEALDYLFARGRHSDRDQADLPSIVLLDLNLPKIDGREVLQAIRANEATRTLPVVVLTTSAEPFDVEASYALGVNSYIQKPVDFEQFVWAVKQVGLYWLVLNHPRHVAAT</sequence>
<evidence type="ECO:0000313" key="4">
    <source>
        <dbReference type="Proteomes" id="UP001429984"/>
    </source>
</evidence>
<dbReference type="InterPro" id="IPR011006">
    <property type="entry name" value="CheY-like_superfamily"/>
</dbReference>
<feature type="domain" description="Response regulatory" evidence="2">
    <location>
        <begin position="4"/>
        <end position="132"/>
    </location>
</feature>